<reference evidence="10" key="2">
    <citation type="journal article" date="2014" name="Nat. Commun.">
        <title>The cavefish genome reveals candidate genes for eye loss.</title>
        <authorList>
            <person name="McGaugh S.E."/>
            <person name="Gross J.B."/>
            <person name="Aken B."/>
            <person name="Blin M."/>
            <person name="Borowsky R."/>
            <person name="Chalopin D."/>
            <person name="Hinaux H."/>
            <person name="Jeffery W.R."/>
            <person name="Keene A."/>
            <person name="Ma L."/>
            <person name="Minx P."/>
            <person name="Murphy D."/>
            <person name="O'Quin K.E."/>
            <person name="Retaux S."/>
            <person name="Rohner N."/>
            <person name="Searle S.M."/>
            <person name="Stahl B.A."/>
            <person name="Tabin C."/>
            <person name="Volff J.N."/>
            <person name="Yoshizawa M."/>
            <person name="Warren W.C."/>
        </authorList>
    </citation>
    <scope>NUCLEOTIDE SEQUENCE [LARGE SCALE GENOMIC DNA]</scope>
    <source>
        <strain evidence="10">female</strain>
    </source>
</reference>
<reference evidence="9" key="3">
    <citation type="submission" date="2025-08" db="UniProtKB">
        <authorList>
            <consortium name="Ensembl"/>
        </authorList>
    </citation>
    <scope>IDENTIFICATION</scope>
</reference>
<name>A0A3B1KDQ1_ASTMX</name>
<keyword evidence="6" id="KW-0479">Metal-binding</keyword>
<dbReference type="SUPFAM" id="SSF161070">
    <property type="entry name" value="SNF-like"/>
    <property type="match status" value="2"/>
</dbReference>
<keyword evidence="6" id="KW-0915">Sodium</keyword>
<evidence type="ECO:0000256" key="2">
    <source>
        <dbReference type="ARBA" id="ARBA00022448"/>
    </source>
</evidence>
<keyword evidence="2 7" id="KW-0813">Transport</keyword>
<dbReference type="InterPro" id="IPR000175">
    <property type="entry name" value="Na/ntran_symport"/>
</dbReference>
<keyword evidence="10" id="KW-1185">Reference proteome</keyword>
<feature type="binding site" evidence="6">
    <location>
        <position position="67"/>
    </location>
    <ligand>
        <name>Na(+)</name>
        <dbReference type="ChEBI" id="CHEBI:29101"/>
        <label>1</label>
    </ligand>
</feature>
<dbReference type="PROSITE" id="PS00610">
    <property type="entry name" value="NA_NEUROTRAN_SYMP_1"/>
    <property type="match status" value="1"/>
</dbReference>
<keyword evidence="7" id="KW-0769">Symport</keyword>
<dbReference type="AlphaFoldDB" id="A0A3B1KDQ1"/>
<evidence type="ECO:0000256" key="1">
    <source>
        <dbReference type="ARBA" id="ARBA00004141"/>
    </source>
</evidence>
<feature type="binding site" evidence="6">
    <location>
        <position position="71"/>
    </location>
    <ligand>
        <name>Na(+)</name>
        <dbReference type="ChEBI" id="CHEBI:29101"/>
        <label>1</label>
    </ligand>
</feature>
<dbReference type="Ensembl" id="ENSAMXT00000031651.1">
    <property type="protein sequence ID" value="ENSAMXP00000051829.1"/>
    <property type="gene ID" value="ENSAMXG00000030625.1"/>
</dbReference>
<feature type="transmembrane region" description="Helical" evidence="8">
    <location>
        <begin position="88"/>
        <end position="110"/>
    </location>
</feature>
<dbReference type="GO" id="GO:0015293">
    <property type="term" value="F:symporter activity"/>
    <property type="evidence" value="ECO:0007669"/>
    <property type="project" value="UniProtKB-KW"/>
</dbReference>
<feature type="transmembrane region" description="Helical" evidence="8">
    <location>
        <begin position="56"/>
        <end position="76"/>
    </location>
</feature>
<evidence type="ECO:0000313" key="9">
    <source>
        <dbReference type="Ensembl" id="ENSAMXP00000051829.1"/>
    </source>
</evidence>
<sequence>MKFNVFNLFISKQDPCADSLNESSLALSAPAEDAAQQAEEGTVTDEDERPAWSSKFLYILAQVGFSVGLGNVWRFPYLCQKNGGGAFLVPYVILLLLIGIPLFFLELALGQLIRRGCIGVWNHISPRLGDIGFASFVAGFFAALYYNVISFQEPLPWKDCPLINECNHIVPECEKSSATTYYWYREALDISNSISESGGLNWKMTSVCWAHWIIVCLSMMKGIQTSGKVSGTGLAFIAFTEAMTHFPGSPFWSVMFFLNADGLAWAACSATWRVSSRPL</sequence>
<dbReference type="GO" id="GO:0046872">
    <property type="term" value="F:metal ion binding"/>
    <property type="evidence" value="ECO:0007669"/>
    <property type="project" value="UniProtKB-KW"/>
</dbReference>
<evidence type="ECO:0000256" key="6">
    <source>
        <dbReference type="PIRSR" id="PIRSR600175-1"/>
    </source>
</evidence>
<dbReference type="GO" id="GO:0006865">
    <property type="term" value="P:amino acid transport"/>
    <property type="evidence" value="ECO:0007669"/>
    <property type="project" value="TreeGrafter"/>
</dbReference>
<dbReference type="PANTHER" id="PTHR11616">
    <property type="entry name" value="SODIUM/CHLORIDE DEPENDENT TRANSPORTER"/>
    <property type="match status" value="1"/>
</dbReference>
<dbReference type="Proteomes" id="UP000018467">
    <property type="component" value="Unassembled WGS sequence"/>
</dbReference>
<feature type="binding site" evidence="6">
    <location>
        <position position="64"/>
    </location>
    <ligand>
        <name>Na(+)</name>
        <dbReference type="ChEBI" id="CHEBI:29101"/>
        <label>1</label>
    </ligand>
</feature>
<dbReference type="GO" id="GO:0035725">
    <property type="term" value="P:sodium ion transmembrane transport"/>
    <property type="evidence" value="ECO:0007669"/>
    <property type="project" value="TreeGrafter"/>
</dbReference>
<keyword evidence="5 8" id="KW-0472">Membrane</keyword>
<dbReference type="PROSITE" id="PS50267">
    <property type="entry name" value="NA_NEUROTRAN_SYMP_3"/>
    <property type="match status" value="1"/>
</dbReference>
<evidence type="ECO:0000256" key="3">
    <source>
        <dbReference type="ARBA" id="ARBA00022692"/>
    </source>
</evidence>
<comment type="subcellular location">
    <subcellularLocation>
        <location evidence="1">Membrane</location>
        <topology evidence="1">Multi-pass membrane protein</topology>
    </subcellularLocation>
</comment>
<feature type="transmembrane region" description="Helical" evidence="8">
    <location>
        <begin position="131"/>
        <end position="149"/>
    </location>
</feature>
<evidence type="ECO:0000256" key="7">
    <source>
        <dbReference type="RuleBase" id="RU003732"/>
    </source>
</evidence>
<evidence type="ECO:0000313" key="10">
    <source>
        <dbReference type="Proteomes" id="UP000018467"/>
    </source>
</evidence>
<accession>A0A3B1KDQ1</accession>
<dbReference type="PANTHER" id="PTHR11616:SF101">
    <property type="entry name" value="SODIUM-DEPENDENT NEUTRAL AMINO ACID TRANSPORTER B(0)AT2"/>
    <property type="match status" value="1"/>
</dbReference>
<protein>
    <recommendedName>
        <fullName evidence="7">Transporter</fullName>
    </recommendedName>
</protein>
<reference evidence="9" key="4">
    <citation type="submission" date="2025-09" db="UniProtKB">
        <authorList>
            <consortium name="Ensembl"/>
        </authorList>
    </citation>
    <scope>IDENTIFICATION</scope>
</reference>
<keyword evidence="3 7" id="KW-0812">Transmembrane</keyword>
<proteinExistence type="inferred from homology"/>
<evidence type="ECO:0000256" key="4">
    <source>
        <dbReference type="ARBA" id="ARBA00022989"/>
    </source>
</evidence>
<evidence type="ECO:0000256" key="5">
    <source>
        <dbReference type="ARBA" id="ARBA00023136"/>
    </source>
</evidence>
<dbReference type="GeneTree" id="ENSGT00940000157277"/>
<evidence type="ECO:0000256" key="8">
    <source>
        <dbReference type="SAM" id="Phobius"/>
    </source>
</evidence>
<organism evidence="9 10">
    <name type="scientific">Astyanax mexicanus</name>
    <name type="common">Blind cave fish</name>
    <name type="synonym">Astyanax fasciatus mexicanus</name>
    <dbReference type="NCBI Taxonomy" id="7994"/>
    <lineage>
        <taxon>Eukaryota</taxon>
        <taxon>Metazoa</taxon>
        <taxon>Chordata</taxon>
        <taxon>Craniata</taxon>
        <taxon>Vertebrata</taxon>
        <taxon>Euteleostomi</taxon>
        <taxon>Actinopterygii</taxon>
        <taxon>Neopterygii</taxon>
        <taxon>Teleostei</taxon>
        <taxon>Ostariophysi</taxon>
        <taxon>Characiformes</taxon>
        <taxon>Characoidei</taxon>
        <taxon>Acestrorhamphidae</taxon>
        <taxon>Acestrorhamphinae</taxon>
        <taxon>Astyanax</taxon>
    </lineage>
</organism>
<keyword evidence="4 8" id="KW-1133">Transmembrane helix</keyword>
<dbReference type="InParanoid" id="A0A3B1KDQ1"/>
<comment type="similarity">
    <text evidence="7">Belongs to the sodium:neurotransmitter symporter (SNF) (TC 2.A.22) family.</text>
</comment>
<dbReference type="Pfam" id="PF00209">
    <property type="entry name" value="SNF"/>
    <property type="match status" value="2"/>
</dbReference>
<dbReference type="PRINTS" id="PR00176">
    <property type="entry name" value="NANEUSMPORT"/>
</dbReference>
<dbReference type="GO" id="GO:0005886">
    <property type="term" value="C:plasma membrane"/>
    <property type="evidence" value="ECO:0007669"/>
    <property type="project" value="TreeGrafter"/>
</dbReference>
<reference evidence="10" key="1">
    <citation type="submission" date="2013-03" db="EMBL/GenBank/DDBJ databases">
        <authorList>
            <person name="Jeffery W."/>
            <person name="Warren W."/>
            <person name="Wilson R.K."/>
        </authorList>
    </citation>
    <scope>NUCLEOTIDE SEQUENCE</scope>
    <source>
        <strain evidence="10">female</strain>
    </source>
</reference>
<dbReference type="InterPro" id="IPR037272">
    <property type="entry name" value="SNS_sf"/>
</dbReference>